<dbReference type="Gene3D" id="2.60.40.1120">
    <property type="entry name" value="Carboxypeptidase-like, regulatory domain"/>
    <property type="match status" value="1"/>
</dbReference>
<dbReference type="InterPro" id="IPR041700">
    <property type="entry name" value="OMP_b-brl_3"/>
</dbReference>
<reference evidence="8 9" key="1">
    <citation type="submission" date="2021-04" db="EMBL/GenBank/DDBJ databases">
        <title>Chitinophaga sp. nov., isolated from the rhizosphere soil.</title>
        <authorList>
            <person name="He S."/>
        </authorList>
    </citation>
    <scope>NUCLEOTIDE SEQUENCE [LARGE SCALE GENOMIC DNA]</scope>
    <source>
        <strain evidence="8 9">2R12</strain>
    </source>
</reference>
<evidence type="ECO:0000256" key="4">
    <source>
        <dbReference type="SAM" id="MobiDB-lite"/>
    </source>
</evidence>
<evidence type="ECO:0000256" key="5">
    <source>
        <dbReference type="SAM" id="SignalP"/>
    </source>
</evidence>
<comment type="subcellular location">
    <subcellularLocation>
        <location evidence="1">Cell outer membrane</location>
    </subcellularLocation>
</comment>
<dbReference type="InterPro" id="IPR008969">
    <property type="entry name" value="CarboxyPept-like_regulatory"/>
</dbReference>
<dbReference type="InterPro" id="IPR012910">
    <property type="entry name" value="Plug_dom"/>
</dbReference>
<evidence type="ECO:0000313" key="8">
    <source>
        <dbReference type="EMBL" id="MBS0030657.1"/>
    </source>
</evidence>
<proteinExistence type="predicted"/>
<dbReference type="Pfam" id="PF13620">
    <property type="entry name" value="CarboxypepD_reg"/>
    <property type="match status" value="1"/>
</dbReference>
<keyword evidence="8" id="KW-0675">Receptor</keyword>
<dbReference type="RefSeq" id="WP_211975794.1">
    <property type="nucleotide sequence ID" value="NZ_CBFHAM010000002.1"/>
</dbReference>
<accession>A0ABS5J8B6</accession>
<protein>
    <submittedName>
        <fullName evidence="8">TonB-dependent receptor</fullName>
    </submittedName>
</protein>
<feature type="region of interest" description="Disordered" evidence="4">
    <location>
        <begin position="300"/>
        <end position="320"/>
    </location>
</feature>
<evidence type="ECO:0000259" key="7">
    <source>
        <dbReference type="Pfam" id="PF14905"/>
    </source>
</evidence>
<dbReference type="EMBL" id="JAGTXB010000016">
    <property type="protein sequence ID" value="MBS0030657.1"/>
    <property type="molecule type" value="Genomic_DNA"/>
</dbReference>
<keyword evidence="3" id="KW-0998">Cell outer membrane</keyword>
<feature type="chain" id="PRO_5047330226" evidence="5">
    <location>
        <begin position="21"/>
        <end position="819"/>
    </location>
</feature>
<feature type="compositionally biased region" description="Polar residues" evidence="4">
    <location>
        <begin position="300"/>
        <end position="310"/>
    </location>
</feature>
<keyword evidence="5" id="KW-0732">Signal</keyword>
<feature type="domain" description="TonB-dependent receptor plug" evidence="6">
    <location>
        <begin position="145"/>
        <end position="228"/>
    </location>
</feature>
<feature type="region of interest" description="Disordered" evidence="4">
    <location>
        <begin position="792"/>
        <end position="819"/>
    </location>
</feature>
<evidence type="ECO:0000256" key="3">
    <source>
        <dbReference type="ARBA" id="ARBA00023237"/>
    </source>
</evidence>
<gene>
    <name evidence="8" type="ORF">KE626_25250</name>
</gene>
<dbReference type="Gene3D" id="2.170.130.10">
    <property type="entry name" value="TonB-dependent receptor, plug domain"/>
    <property type="match status" value="1"/>
</dbReference>
<feature type="domain" description="Outer membrane protein beta-barrel" evidence="7">
    <location>
        <begin position="382"/>
        <end position="786"/>
    </location>
</feature>
<keyword evidence="9" id="KW-1185">Reference proteome</keyword>
<dbReference type="Proteomes" id="UP000676386">
    <property type="component" value="Unassembled WGS sequence"/>
</dbReference>
<dbReference type="Pfam" id="PF14905">
    <property type="entry name" value="OMP_b-brl_3"/>
    <property type="match status" value="1"/>
</dbReference>
<comment type="caution">
    <text evidence="8">The sequence shown here is derived from an EMBL/GenBank/DDBJ whole genome shotgun (WGS) entry which is preliminary data.</text>
</comment>
<dbReference type="Gene3D" id="2.40.170.20">
    <property type="entry name" value="TonB-dependent receptor, beta-barrel domain"/>
    <property type="match status" value="1"/>
</dbReference>
<dbReference type="SUPFAM" id="SSF49464">
    <property type="entry name" value="Carboxypeptidase regulatory domain-like"/>
    <property type="match status" value="1"/>
</dbReference>
<dbReference type="Pfam" id="PF07715">
    <property type="entry name" value="Plug"/>
    <property type="match status" value="1"/>
</dbReference>
<evidence type="ECO:0000313" key="9">
    <source>
        <dbReference type="Proteomes" id="UP000676386"/>
    </source>
</evidence>
<keyword evidence="2" id="KW-0472">Membrane</keyword>
<dbReference type="InterPro" id="IPR037066">
    <property type="entry name" value="Plug_dom_sf"/>
</dbReference>
<evidence type="ECO:0000259" key="6">
    <source>
        <dbReference type="Pfam" id="PF07715"/>
    </source>
</evidence>
<dbReference type="PANTHER" id="PTHR40980:SF4">
    <property type="entry name" value="TONB-DEPENDENT RECEPTOR-LIKE BETA-BARREL DOMAIN-CONTAINING PROTEIN"/>
    <property type="match status" value="1"/>
</dbReference>
<dbReference type="SUPFAM" id="SSF56935">
    <property type="entry name" value="Porins"/>
    <property type="match status" value="1"/>
</dbReference>
<dbReference type="PANTHER" id="PTHR40980">
    <property type="entry name" value="PLUG DOMAIN-CONTAINING PROTEIN"/>
    <property type="match status" value="1"/>
</dbReference>
<name>A0ABS5J8B6_9BACT</name>
<feature type="compositionally biased region" description="Basic and acidic residues" evidence="4">
    <location>
        <begin position="793"/>
        <end position="807"/>
    </location>
</feature>
<sequence>MKDKLLAALILIIISIPVRAQSVVSGDAASLQVKGVVFDAFENRPLESTTIVLKDKINTIVKTTLTDKQGRFTIVVPARGTYSLRISHTGYEPYSGTMEVKESATDIVSFPLLKQSTQLHEFEVKKRKPLVQSKGDKLVYNAAADIGNRSGTAADVLRKAPMVTVSADGAVNLRGNSNIKILLNGLPSGILAKNLKEALKMIPASTIQSIEVITAPSARYEAEGAAGVINIITREKIKSTAGNIDISAGNREQTAGVGLNISRKKIDFNFMGSGIFEQERRNAELSRLLFYNGQNTGSLTQRSDMTQKTKGASLEMGTEYRPDSTQKIGVTLSYWHEQWPVKNSLYNHYDDMGKATEYNQSSDQKGSYHYFDLSFNYVKRYQRAKQELQLLGNLSRSKDRSNYNTDQFTPAGQHFFREISPNSGLSKDYSFQADYTHPFNKAGSSFAEMGVRLSKNDAVSNYAVYNNIDNRGSNDLKPDLQRSDSMRYFQDIVAAYISTDFQTKNNWRFRVGARYEFTRIAAGFKGAKPPFKANFSNLVPNILIAKKLNEIHELKFSYTERIRRPFIWDLNPYTDASDPRNLTMGNPRLRPELTRSLEASHIYNAPSGLNLVSSIYFNFSSNSIESLLTVDSSGISRTLPQNIASGKRLGTNINAYTQFNDNWTINGGLELYQVWFNSKALQIGNSGFFHSFNINTSYTISNGYTFELSGDYSNGFITLQGKNTSEYTYRMAIQKEVLKKQGRITLSFVNPFQANLQQRSIAMAPNFQSQSVTRYYNRSVAIAFNWRFGGAHKSSEEKEPEEMPKYPERRRRGVGGSLQ</sequence>
<evidence type="ECO:0000256" key="2">
    <source>
        <dbReference type="ARBA" id="ARBA00023136"/>
    </source>
</evidence>
<organism evidence="8 9">
    <name type="scientific">Chitinophaga hostae</name>
    <dbReference type="NCBI Taxonomy" id="2831022"/>
    <lineage>
        <taxon>Bacteria</taxon>
        <taxon>Pseudomonadati</taxon>
        <taxon>Bacteroidota</taxon>
        <taxon>Chitinophagia</taxon>
        <taxon>Chitinophagales</taxon>
        <taxon>Chitinophagaceae</taxon>
        <taxon>Chitinophaga</taxon>
    </lineage>
</organism>
<evidence type="ECO:0000256" key="1">
    <source>
        <dbReference type="ARBA" id="ARBA00004442"/>
    </source>
</evidence>
<feature type="signal peptide" evidence="5">
    <location>
        <begin position="1"/>
        <end position="20"/>
    </location>
</feature>
<dbReference type="InterPro" id="IPR036942">
    <property type="entry name" value="Beta-barrel_TonB_sf"/>
</dbReference>